<organism evidence="7 8">
    <name type="scientific">Clostridium botulinum B2 450</name>
    <dbReference type="NCBI Taxonomy" id="1379739"/>
    <lineage>
        <taxon>Bacteria</taxon>
        <taxon>Bacillati</taxon>
        <taxon>Bacillota</taxon>
        <taxon>Clostridia</taxon>
        <taxon>Eubacteriales</taxon>
        <taxon>Clostridiaceae</taxon>
        <taxon>Clostridium</taxon>
    </lineage>
</organism>
<evidence type="ECO:0000256" key="4">
    <source>
        <dbReference type="ARBA" id="ARBA00022807"/>
    </source>
</evidence>
<dbReference type="Gene3D" id="3.30.70.1490">
    <property type="entry name" value="Cysteine protease Prp"/>
    <property type="match status" value="1"/>
</dbReference>
<evidence type="ECO:0000256" key="5">
    <source>
        <dbReference type="ARBA" id="ARBA00044503"/>
    </source>
</evidence>
<dbReference type="InterPro" id="IPR007422">
    <property type="entry name" value="Peptidase_Prp"/>
</dbReference>
<evidence type="ECO:0000313" key="8">
    <source>
        <dbReference type="Proteomes" id="UP000032250"/>
    </source>
</evidence>
<name>A0A0D1ANP0_CLOBO</name>
<dbReference type="HOGENOM" id="CLU_140910_2_2_9"/>
<accession>A0A0D1ANP0</accession>
<dbReference type="PANTHER" id="PTHR39178:SF1">
    <property type="entry name" value="RIBOSOMAL-PROCESSING CYSTEINE PROTEASE PRP"/>
    <property type="match status" value="1"/>
</dbReference>
<dbReference type="Pfam" id="PF04327">
    <property type="entry name" value="Peptidase_Prp"/>
    <property type="match status" value="1"/>
</dbReference>
<evidence type="ECO:0000256" key="2">
    <source>
        <dbReference type="ARBA" id="ARBA00022670"/>
    </source>
</evidence>
<evidence type="ECO:0000256" key="6">
    <source>
        <dbReference type="ARBA" id="ARBA00044538"/>
    </source>
</evidence>
<reference evidence="7 8" key="1">
    <citation type="submission" date="2014-06" db="EMBL/GenBank/DDBJ databases">
        <title>Genome characterization of distinct group I Clostridium botulinum lineages.</title>
        <authorList>
            <person name="Giordani F."/>
            <person name="Anselmo A."/>
            <person name="Fillo S."/>
            <person name="Palozzi A.M."/>
            <person name="Fortunato A."/>
            <person name="Gentile B."/>
            <person name="Ciammaruconi A."/>
            <person name="Anniballi F."/>
            <person name="De Medici D."/>
            <person name="Lista F."/>
        </authorList>
    </citation>
    <scope>NUCLEOTIDE SEQUENCE [LARGE SCALE GENOMIC DNA]</scope>
    <source>
        <strain evidence="7 8">B2 450</strain>
    </source>
</reference>
<dbReference type="SUPFAM" id="SSF118010">
    <property type="entry name" value="TM1457-like"/>
    <property type="match status" value="1"/>
</dbReference>
<keyword evidence="4" id="KW-0788">Thiol protease</keyword>
<dbReference type="PANTHER" id="PTHR39178">
    <property type="entry name" value="HYPOTHETICAL RIBOSOME-ASSOCIATED PROTEIN"/>
    <property type="match status" value="1"/>
</dbReference>
<dbReference type="Proteomes" id="UP000032250">
    <property type="component" value="Unassembled WGS sequence"/>
</dbReference>
<keyword evidence="1" id="KW-0690">Ribosome biogenesis</keyword>
<dbReference type="GO" id="GO:0042254">
    <property type="term" value="P:ribosome biogenesis"/>
    <property type="evidence" value="ECO:0007669"/>
    <property type="project" value="UniProtKB-KW"/>
</dbReference>
<proteinExistence type="inferred from homology"/>
<dbReference type="AlphaFoldDB" id="A0A0D1ANP0"/>
<dbReference type="PATRIC" id="fig|1379739.3.peg.3341"/>
<gene>
    <name evidence="7" type="ORF">N495_14730</name>
</gene>
<protein>
    <recommendedName>
        <fullName evidence="6">Ribosomal processing cysteine protease Prp</fullName>
    </recommendedName>
</protein>
<dbReference type="GO" id="GO:0005840">
    <property type="term" value="C:ribosome"/>
    <property type="evidence" value="ECO:0007669"/>
    <property type="project" value="UniProtKB-KW"/>
</dbReference>
<keyword evidence="3" id="KW-0378">Hydrolase</keyword>
<dbReference type="GO" id="GO:0006508">
    <property type="term" value="P:proteolysis"/>
    <property type="evidence" value="ECO:0007669"/>
    <property type="project" value="UniProtKB-KW"/>
</dbReference>
<evidence type="ECO:0000313" key="7">
    <source>
        <dbReference type="EMBL" id="KIS24774.1"/>
    </source>
</evidence>
<dbReference type="EMBL" id="JXSU01000007">
    <property type="protein sequence ID" value="KIS24774.1"/>
    <property type="molecule type" value="Genomic_DNA"/>
</dbReference>
<evidence type="ECO:0000256" key="3">
    <source>
        <dbReference type="ARBA" id="ARBA00022801"/>
    </source>
</evidence>
<keyword evidence="2" id="KW-0645">Protease</keyword>
<keyword evidence="7" id="KW-0689">Ribosomal protein</keyword>
<keyword evidence="7" id="KW-0687">Ribonucleoprotein</keyword>
<dbReference type="CDD" id="cd16332">
    <property type="entry name" value="Prp-like"/>
    <property type="match status" value="1"/>
</dbReference>
<dbReference type="RefSeq" id="WP_003483915.1">
    <property type="nucleotide sequence ID" value="NZ_JXSU01000007.1"/>
</dbReference>
<dbReference type="InterPro" id="IPR036764">
    <property type="entry name" value="Peptidase_Prp_sf"/>
</dbReference>
<dbReference type="NCBIfam" id="NF011127">
    <property type="entry name" value="PRK14553.1-7"/>
    <property type="match status" value="1"/>
</dbReference>
<dbReference type="GO" id="GO:0008234">
    <property type="term" value="F:cysteine-type peptidase activity"/>
    <property type="evidence" value="ECO:0007669"/>
    <property type="project" value="UniProtKB-KW"/>
</dbReference>
<sequence length="108" mass="12053">MVNVVLKKENNDIVLVKMSGHAESTDQGYDMVCSAISAISITIANGITEVLKINPLIKEEDGFLSIDLRSCIKEDIHKCQVLMNTMLLGLKSIEFNYGEYIKLTMEEV</sequence>
<comment type="caution">
    <text evidence="7">The sequence shown here is derived from an EMBL/GenBank/DDBJ whole genome shotgun (WGS) entry which is preliminary data.</text>
</comment>
<dbReference type="OrthoDB" id="48998at2"/>
<comment type="similarity">
    <text evidence="5">Belongs to the Prp family.</text>
</comment>
<evidence type="ECO:0000256" key="1">
    <source>
        <dbReference type="ARBA" id="ARBA00022517"/>
    </source>
</evidence>